<dbReference type="GO" id="GO:0005886">
    <property type="term" value="C:plasma membrane"/>
    <property type="evidence" value="ECO:0007669"/>
    <property type="project" value="UniProtKB-SubCell"/>
</dbReference>
<feature type="transmembrane region" description="Helical" evidence="8">
    <location>
        <begin position="136"/>
        <end position="161"/>
    </location>
</feature>
<keyword evidence="4" id="KW-1003">Cell membrane</keyword>
<sequence length="456" mass="47817">MPEHNNNHKVTAPVDEVLPLRTLLAFGLQHVLVMAASPIASVFLMSTALGFDAALTVNLLCATFIICGIGTILQSVGLKGFGARLPFIMLPGGAPIVLFILIAQQTDVATASGAVILTALFYFFVLPVFRRCLRFFPPVVVGTMLLLVAVNLVKISGFLVVGKAGSEHYADPMNLMLAFTTIAATVLFSRLLKGTWGQLSIMLGLVAGALVAMLFGLFHFDNVYLFPLFTLPTLLPFGMPTFDLFAALPLMIFCIISMVEATGQTLAISDAVDKKLAPETDVPRTIRGDAAISLLGGLFGTSLIITSGENIGVVRATGIRSRYVTLVAGLLLILLALAAPLARVIHGVPEAVVGGTGLVVFAIVGTMGIDMLRRVDLRNHANMYIVAVALAVGLLPILVPGVYSQFPTGIASLLGNGVAMGATTAAVMNALFHHMGKKSAESATCEAATGEAEPSS</sequence>
<feature type="transmembrane region" description="Helical" evidence="8">
    <location>
        <begin position="384"/>
        <end position="403"/>
    </location>
</feature>
<feature type="transmembrane region" description="Helical" evidence="8">
    <location>
        <begin position="109"/>
        <end position="129"/>
    </location>
</feature>
<name>A0A918DV07_9GAMM</name>
<protein>
    <submittedName>
        <fullName evidence="9">Nucleobase:cation symporter</fullName>
    </submittedName>
</protein>
<evidence type="ECO:0000256" key="1">
    <source>
        <dbReference type="ARBA" id="ARBA00004651"/>
    </source>
</evidence>
<dbReference type="AlphaFoldDB" id="A0A918DV07"/>
<dbReference type="PANTHER" id="PTHR42810">
    <property type="entry name" value="PURINE PERMEASE C1399.01C-RELATED"/>
    <property type="match status" value="1"/>
</dbReference>
<dbReference type="GO" id="GO:0042907">
    <property type="term" value="F:xanthine transmembrane transporter activity"/>
    <property type="evidence" value="ECO:0007669"/>
    <property type="project" value="TreeGrafter"/>
</dbReference>
<feature type="transmembrane region" description="Helical" evidence="8">
    <location>
        <begin position="199"/>
        <end position="220"/>
    </location>
</feature>
<evidence type="ECO:0000256" key="4">
    <source>
        <dbReference type="ARBA" id="ARBA00022475"/>
    </source>
</evidence>
<gene>
    <name evidence="9" type="ORF">GCM10011348_27640</name>
</gene>
<feature type="transmembrane region" description="Helical" evidence="8">
    <location>
        <begin position="55"/>
        <end position="73"/>
    </location>
</feature>
<proteinExistence type="inferred from homology"/>
<keyword evidence="6 8" id="KW-1133">Transmembrane helix</keyword>
<feature type="transmembrane region" description="Helical" evidence="8">
    <location>
        <begin position="85"/>
        <end position="103"/>
    </location>
</feature>
<accession>A0A918DV07</accession>
<evidence type="ECO:0000256" key="2">
    <source>
        <dbReference type="ARBA" id="ARBA00008821"/>
    </source>
</evidence>
<dbReference type="NCBIfam" id="NF037981">
    <property type="entry name" value="NCS2_1"/>
    <property type="match status" value="1"/>
</dbReference>
<dbReference type="EMBL" id="BMLT01000006">
    <property type="protein sequence ID" value="GGO83563.1"/>
    <property type="molecule type" value="Genomic_DNA"/>
</dbReference>
<comment type="subcellular location">
    <subcellularLocation>
        <location evidence="1">Cell membrane</location>
        <topology evidence="1">Multi-pass membrane protein</topology>
    </subcellularLocation>
</comment>
<feature type="transmembrane region" description="Helical" evidence="8">
    <location>
        <begin position="409"/>
        <end position="432"/>
    </location>
</feature>
<evidence type="ECO:0000256" key="6">
    <source>
        <dbReference type="ARBA" id="ARBA00022989"/>
    </source>
</evidence>
<dbReference type="PANTHER" id="PTHR42810:SF4">
    <property type="entry name" value="URIC ACID TRANSPORTER UACT"/>
    <property type="match status" value="1"/>
</dbReference>
<feature type="transmembrane region" description="Helical" evidence="8">
    <location>
        <begin position="240"/>
        <end position="259"/>
    </location>
</feature>
<feature type="transmembrane region" description="Helical" evidence="8">
    <location>
        <begin position="323"/>
        <end position="345"/>
    </location>
</feature>
<organism evidence="9 10">
    <name type="scientific">Marinobacterium nitratireducens</name>
    <dbReference type="NCBI Taxonomy" id="518897"/>
    <lineage>
        <taxon>Bacteria</taxon>
        <taxon>Pseudomonadati</taxon>
        <taxon>Pseudomonadota</taxon>
        <taxon>Gammaproteobacteria</taxon>
        <taxon>Oceanospirillales</taxon>
        <taxon>Oceanospirillaceae</taxon>
        <taxon>Marinobacterium</taxon>
    </lineage>
</organism>
<dbReference type="PROSITE" id="PS01116">
    <property type="entry name" value="XANTH_URACIL_PERMASE"/>
    <property type="match status" value="1"/>
</dbReference>
<feature type="transmembrane region" description="Helical" evidence="8">
    <location>
        <begin position="173"/>
        <end position="192"/>
    </location>
</feature>
<evidence type="ECO:0000256" key="3">
    <source>
        <dbReference type="ARBA" id="ARBA00022448"/>
    </source>
</evidence>
<reference evidence="9 10" key="1">
    <citation type="journal article" date="2014" name="Int. J. Syst. Evol. Microbiol.">
        <title>Complete genome sequence of Corynebacterium casei LMG S-19264T (=DSM 44701T), isolated from a smear-ripened cheese.</title>
        <authorList>
            <consortium name="US DOE Joint Genome Institute (JGI-PGF)"/>
            <person name="Walter F."/>
            <person name="Albersmeier A."/>
            <person name="Kalinowski J."/>
            <person name="Ruckert C."/>
        </authorList>
    </citation>
    <scope>NUCLEOTIDE SEQUENCE [LARGE SCALE GENOMIC DNA]</scope>
    <source>
        <strain evidence="9 10">CGMCC 1.7286</strain>
    </source>
</reference>
<dbReference type="Proteomes" id="UP000599578">
    <property type="component" value="Unassembled WGS sequence"/>
</dbReference>
<comment type="caution">
    <text evidence="9">The sequence shown here is derived from an EMBL/GenBank/DDBJ whole genome shotgun (WGS) entry which is preliminary data.</text>
</comment>
<keyword evidence="3" id="KW-0813">Transport</keyword>
<dbReference type="InterPro" id="IPR006043">
    <property type="entry name" value="NCS2"/>
</dbReference>
<dbReference type="InterPro" id="IPR006042">
    <property type="entry name" value="Xan_ur_permease"/>
</dbReference>
<evidence type="ECO:0000256" key="8">
    <source>
        <dbReference type="SAM" id="Phobius"/>
    </source>
</evidence>
<dbReference type="RefSeq" id="WP_188861194.1">
    <property type="nucleotide sequence ID" value="NZ_BMLT01000006.1"/>
</dbReference>
<comment type="similarity">
    <text evidence="2">Belongs to the nucleobase:cation symporter-2 (NCS2) (TC 2.A.40) family.</text>
</comment>
<dbReference type="Pfam" id="PF00860">
    <property type="entry name" value="Xan_ur_permease"/>
    <property type="match status" value="1"/>
</dbReference>
<evidence type="ECO:0000256" key="7">
    <source>
        <dbReference type="ARBA" id="ARBA00023136"/>
    </source>
</evidence>
<keyword evidence="10" id="KW-1185">Reference proteome</keyword>
<evidence type="ECO:0000313" key="9">
    <source>
        <dbReference type="EMBL" id="GGO83563.1"/>
    </source>
</evidence>
<evidence type="ECO:0000313" key="10">
    <source>
        <dbReference type="Proteomes" id="UP000599578"/>
    </source>
</evidence>
<keyword evidence="5 8" id="KW-0812">Transmembrane</keyword>
<feature type="transmembrane region" description="Helical" evidence="8">
    <location>
        <begin position="351"/>
        <end position="372"/>
    </location>
</feature>
<keyword evidence="7 8" id="KW-0472">Membrane</keyword>
<evidence type="ECO:0000256" key="5">
    <source>
        <dbReference type="ARBA" id="ARBA00022692"/>
    </source>
</evidence>